<dbReference type="PANTHER" id="PTHR43820:SF4">
    <property type="entry name" value="HIGH-AFFINITY BRANCHED-CHAIN AMINO ACID TRANSPORT ATP-BINDING PROTEIN LIVF"/>
    <property type="match status" value="1"/>
</dbReference>
<organism evidence="7 8">
    <name type="scientific">Rhodococcoides kroppenstedtii</name>
    <dbReference type="NCBI Taxonomy" id="293050"/>
    <lineage>
        <taxon>Bacteria</taxon>
        <taxon>Bacillati</taxon>
        <taxon>Actinomycetota</taxon>
        <taxon>Actinomycetes</taxon>
        <taxon>Mycobacteriales</taxon>
        <taxon>Nocardiaceae</taxon>
        <taxon>Rhodococcoides</taxon>
    </lineage>
</organism>
<dbReference type="PROSITE" id="PS00211">
    <property type="entry name" value="ABC_TRANSPORTER_1"/>
    <property type="match status" value="1"/>
</dbReference>
<gene>
    <name evidence="7" type="ORF">SAMN05444374_11046</name>
</gene>
<dbReference type="AlphaFoldDB" id="A0A1I0TVU4"/>
<reference evidence="7 8" key="1">
    <citation type="submission" date="2016-10" db="EMBL/GenBank/DDBJ databases">
        <authorList>
            <person name="de Groot N.N."/>
        </authorList>
    </citation>
    <scope>NUCLEOTIDE SEQUENCE [LARGE SCALE GENOMIC DNA]</scope>
    <source>
        <strain evidence="7 8">DSM 44908</strain>
    </source>
</reference>
<evidence type="ECO:0000256" key="4">
    <source>
        <dbReference type="ARBA" id="ARBA00022840"/>
    </source>
</evidence>
<dbReference type="CDD" id="cd03224">
    <property type="entry name" value="ABC_TM1139_LivF_branched"/>
    <property type="match status" value="1"/>
</dbReference>
<feature type="domain" description="ABC transporter" evidence="6">
    <location>
        <begin position="25"/>
        <end position="257"/>
    </location>
</feature>
<dbReference type="PANTHER" id="PTHR43820">
    <property type="entry name" value="HIGH-AFFINITY BRANCHED-CHAIN AMINO ACID TRANSPORT ATP-BINDING PROTEIN LIVF"/>
    <property type="match status" value="1"/>
</dbReference>
<dbReference type="SUPFAM" id="SSF52540">
    <property type="entry name" value="P-loop containing nucleoside triphosphate hydrolases"/>
    <property type="match status" value="1"/>
</dbReference>
<evidence type="ECO:0000259" key="6">
    <source>
        <dbReference type="PROSITE" id="PS50893"/>
    </source>
</evidence>
<keyword evidence="3" id="KW-0547">Nucleotide-binding</keyword>
<dbReference type="InterPro" id="IPR003593">
    <property type="entry name" value="AAA+_ATPase"/>
</dbReference>
<dbReference type="RefSeq" id="WP_068365895.1">
    <property type="nucleotide sequence ID" value="NZ_FOJN01000010.1"/>
</dbReference>
<evidence type="ECO:0000256" key="3">
    <source>
        <dbReference type="ARBA" id="ARBA00022741"/>
    </source>
</evidence>
<protein>
    <submittedName>
        <fullName evidence="7">Branched-chain amino acid transport system ATP-binding protein</fullName>
    </submittedName>
</protein>
<dbReference type="InterPro" id="IPR027417">
    <property type="entry name" value="P-loop_NTPase"/>
</dbReference>
<dbReference type="Pfam" id="PF00005">
    <property type="entry name" value="ABC_tran"/>
    <property type="match status" value="1"/>
</dbReference>
<dbReference type="GO" id="GO:0016887">
    <property type="term" value="F:ATP hydrolysis activity"/>
    <property type="evidence" value="ECO:0007669"/>
    <property type="project" value="InterPro"/>
</dbReference>
<dbReference type="InterPro" id="IPR003439">
    <property type="entry name" value="ABC_transporter-like_ATP-bd"/>
</dbReference>
<evidence type="ECO:0000256" key="2">
    <source>
        <dbReference type="ARBA" id="ARBA00022448"/>
    </source>
</evidence>
<dbReference type="PROSITE" id="PS50893">
    <property type="entry name" value="ABC_TRANSPORTER_2"/>
    <property type="match status" value="1"/>
</dbReference>
<dbReference type="GO" id="GO:0015807">
    <property type="term" value="P:L-amino acid transport"/>
    <property type="evidence" value="ECO:0007669"/>
    <property type="project" value="TreeGrafter"/>
</dbReference>
<comment type="similarity">
    <text evidence="1">Belongs to the ABC transporter superfamily.</text>
</comment>
<dbReference type="GO" id="GO:0015658">
    <property type="term" value="F:branched-chain amino acid transmembrane transporter activity"/>
    <property type="evidence" value="ECO:0007669"/>
    <property type="project" value="TreeGrafter"/>
</dbReference>
<dbReference type="Proteomes" id="UP000182054">
    <property type="component" value="Unassembled WGS sequence"/>
</dbReference>
<dbReference type="Gene3D" id="3.40.50.300">
    <property type="entry name" value="P-loop containing nucleotide triphosphate hydrolases"/>
    <property type="match status" value="1"/>
</dbReference>
<name>A0A1I0TVU4_9NOCA</name>
<dbReference type="GeneID" id="85486488"/>
<evidence type="ECO:0000313" key="7">
    <source>
        <dbReference type="EMBL" id="SFA55954.1"/>
    </source>
</evidence>
<proteinExistence type="inferred from homology"/>
<evidence type="ECO:0000313" key="8">
    <source>
        <dbReference type="Proteomes" id="UP000182054"/>
    </source>
</evidence>
<evidence type="ECO:0000256" key="1">
    <source>
        <dbReference type="ARBA" id="ARBA00005417"/>
    </source>
</evidence>
<dbReference type="EMBL" id="FOJN01000010">
    <property type="protein sequence ID" value="SFA55954.1"/>
    <property type="molecule type" value="Genomic_DNA"/>
</dbReference>
<sequence length="257" mass="27019">MKSDRGSAATDRAAKDTAATDTAALKIRDLTVRYGAVTALDAVSMTVPAGAVTAVLGANGAGKTTSLRTVSAVQSPVSGSITMGDHDLIGAGAESMSRRGLSHVPEGRGVIVELTVEENLRLGLLGRNTSRPRMDISRVWDMFPPLAQRRQATAHTLSGGERQMLVIARALLATPSVLLLDEPSLGLAPRVVAQIFRQLRDAVDTDGLTVVLVEQNARSALSIAEHAVVLSLGRVVREGPAADLQGDTELRHAYLGF</sequence>
<dbReference type="InterPro" id="IPR052156">
    <property type="entry name" value="BCAA_Transport_ATP-bd_LivF"/>
</dbReference>
<dbReference type="InterPro" id="IPR017871">
    <property type="entry name" value="ABC_transporter-like_CS"/>
</dbReference>
<dbReference type="SMART" id="SM00382">
    <property type="entry name" value="AAA"/>
    <property type="match status" value="1"/>
</dbReference>
<dbReference type="GO" id="GO:0005524">
    <property type="term" value="F:ATP binding"/>
    <property type="evidence" value="ECO:0007669"/>
    <property type="project" value="UniProtKB-KW"/>
</dbReference>
<evidence type="ECO:0000256" key="5">
    <source>
        <dbReference type="ARBA" id="ARBA00022970"/>
    </source>
</evidence>
<keyword evidence="5" id="KW-0029">Amino-acid transport</keyword>
<keyword evidence="2" id="KW-0813">Transport</keyword>
<keyword evidence="4 7" id="KW-0067">ATP-binding</keyword>
<accession>A0A1I0TVU4</accession>